<dbReference type="Gene3D" id="2.30.38.10">
    <property type="entry name" value="Luciferase, Domain 3"/>
    <property type="match status" value="1"/>
</dbReference>
<proteinExistence type="predicted"/>
<sequence length="1304" mass="140088">MKRARIEDVLPLTALQEGFLFHSLYDEDACDVYHLQFAFDLRGGLDAEAMHRAADGLLRRHANLRAAFRQRRNGETVQVVPGEVAMPWVEVDLSALPPDRQEEELASILAADRAQRFDLRKAPLVRCQLIRLGAQAHRLVLTSHHILLDGWSLPLMLRELFTMYSDGGDHALPAVRPYRDYLRWLGGQDRERALAAWRGHLAGLEEATLLGPAGAGRETVVPEEAVVELGAELTSGLTAAARRYGLTLNTAVQGAWALVLSRLTGRADVVFGATVSGRPASLPGVESMIGLFANTVPVRLRIDPAESLRGLLTRLQDERSALADHEYLGLGELQQLSGIRAELFDSLYVFENFPAPAERGGPSFQGLTLAGAEGKAAAHYPLTLTVLPGAALRLRLDYRADLFSRATVLGWADCLRVALEALLADPDAPTASVDVLDEAQRRRLLVDWNGTAAAPAKQCLPELFEAQVRRTPKAPALWRDDAAVGYAELNAEANRLARFLAVQGAGPESVVALALPRSPELLVALLAVLKSGAAYLPLDLGHPRERIEMIMAGARPAVVLTTLDGLSRVPAGDNRWCLDGADFRAALAEYAAEDLSDGDRRAALRPEHPAYVIYTSGSTGTPKGVVVPHRALANFLAAMAELVPMSPADRLLAVTTVAFDIHVLELYLPLLAGAGVVVADRDEVRDPALLAALLRRSRATLMQATPTLWQALLSEHREDARDLRMLVGGEALPAALAERMREVAEEVTNLYGPTETTVWSTAAELDPSRVGAPAIGRPVLNTRAYVLDERLRLAPPGAAGELYLAGEGLARGYLDRPALTVGRFTADPYGPPGSRMYRTGDLARWGGDGRLEYLGRTDHQVKIRGFRLELGEVEAALTSYPGVVQAVAVVREDRPGDRRLVGYAVPAPSGLDQAELGAHLRRRLPEYMVPSAVVPLRALPVTPNGKLDRGALPAPDPVARVTGRGPRTTREEVLCALFAEVLGLEHVGVDEDFFELGGHSVLATRLVTRVRAELGTAISIRGLFEAPTVAALARRLHRDDDPFETLLRLRAGRRGTPYFLIHPVVGLGWCYTGFITRLGADSPVYALQAAGLTGDGQLPRSVREMAEDYAARIRAAHPRGPYRLIGWSFGGLVAHEIATLLQAEGAEVELLALLDSYPAADGAVPSGAELEQEILAALAAGPGGGPSQPPVPLTAAAVAELLGRQEGPLAGLGVQGVEALKRVAANNTLIARDFTPGSFRGDLLAFRAGRHGGEQPPSAKAWAAHATGRIHEFDLDCTHQEMTAPAALDVIAGVLNDRMSPTSG</sequence>
<dbReference type="InterPro" id="IPR009081">
    <property type="entry name" value="PP-bd_ACP"/>
</dbReference>
<dbReference type="Gene3D" id="3.40.50.980">
    <property type="match status" value="2"/>
</dbReference>
<feature type="domain" description="Carrier" evidence="4">
    <location>
        <begin position="965"/>
        <end position="1040"/>
    </location>
</feature>
<comment type="caution">
    <text evidence="5">The sequence shown here is derived from an EMBL/GenBank/DDBJ whole genome shotgun (WGS) entry which is preliminary data.</text>
</comment>
<dbReference type="InterPro" id="IPR020845">
    <property type="entry name" value="AMP-binding_CS"/>
</dbReference>
<dbReference type="InterPro" id="IPR001242">
    <property type="entry name" value="Condensation_dom"/>
</dbReference>
<dbReference type="InterPro" id="IPR045851">
    <property type="entry name" value="AMP-bd_C_sf"/>
</dbReference>
<dbReference type="PANTHER" id="PTHR45527">
    <property type="entry name" value="NONRIBOSOMAL PEPTIDE SYNTHETASE"/>
    <property type="match status" value="1"/>
</dbReference>
<dbReference type="PROSITE" id="PS00012">
    <property type="entry name" value="PHOSPHOPANTETHEINE"/>
    <property type="match status" value="1"/>
</dbReference>
<dbReference type="SMART" id="SM00824">
    <property type="entry name" value="PKS_TE"/>
    <property type="match status" value="1"/>
</dbReference>
<dbReference type="InterPro" id="IPR036736">
    <property type="entry name" value="ACP-like_sf"/>
</dbReference>
<dbReference type="InterPro" id="IPR020806">
    <property type="entry name" value="PKS_PP-bd"/>
</dbReference>
<dbReference type="SUPFAM" id="SSF53474">
    <property type="entry name" value="alpha/beta-Hydrolases"/>
    <property type="match status" value="1"/>
</dbReference>
<dbReference type="PROSITE" id="PS50075">
    <property type="entry name" value="CARRIER"/>
    <property type="match status" value="1"/>
</dbReference>
<dbReference type="Gene3D" id="3.30.559.10">
    <property type="entry name" value="Chloramphenicol acetyltransferase-like domain"/>
    <property type="match status" value="1"/>
</dbReference>
<comment type="cofactor">
    <cofactor evidence="1">
        <name>pantetheine 4'-phosphate</name>
        <dbReference type="ChEBI" id="CHEBI:47942"/>
    </cofactor>
</comment>
<dbReference type="Gene3D" id="3.30.559.30">
    <property type="entry name" value="Nonribosomal peptide synthetase, condensation domain"/>
    <property type="match status" value="1"/>
</dbReference>
<dbReference type="PANTHER" id="PTHR45527:SF1">
    <property type="entry name" value="FATTY ACID SYNTHASE"/>
    <property type="match status" value="1"/>
</dbReference>
<dbReference type="InterPro" id="IPR001031">
    <property type="entry name" value="Thioesterase"/>
</dbReference>
<keyword evidence="3" id="KW-0597">Phosphoprotein</keyword>
<dbReference type="Pfam" id="PF00501">
    <property type="entry name" value="AMP-binding"/>
    <property type="match status" value="1"/>
</dbReference>
<dbReference type="SMART" id="SM00823">
    <property type="entry name" value="PKS_PP"/>
    <property type="match status" value="1"/>
</dbReference>
<dbReference type="CDD" id="cd19543">
    <property type="entry name" value="DCL_NRPS"/>
    <property type="match status" value="1"/>
</dbReference>
<evidence type="ECO:0000313" key="5">
    <source>
        <dbReference type="EMBL" id="GAA2268475.1"/>
    </source>
</evidence>
<dbReference type="InterPro" id="IPR023213">
    <property type="entry name" value="CAT-like_dom_sf"/>
</dbReference>
<dbReference type="InterPro" id="IPR000873">
    <property type="entry name" value="AMP-dep_synth/lig_dom"/>
</dbReference>
<dbReference type="InterPro" id="IPR020802">
    <property type="entry name" value="TesA-like"/>
</dbReference>
<evidence type="ECO:0000313" key="6">
    <source>
        <dbReference type="Proteomes" id="UP001500305"/>
    </source>
</evidence>
<dbReference type="InterPro" id="IPR025110">
    <property type="entry name" value="AMP-bd_C"/>
</dbReference>
<evidence type="ECO:0000259" key="4">
    <source>
        <dbReference type="PROSITE" id="PS50075"/>
    </source>
</evidence>
<evidence type="ECO:0000256" key="1">
    <source>
        <dbReference type="ARBA" id="ARBA00001957"/>
    </source>
</evidence>
<reference evidence="6" key="1">
    <citation type="journal article" date="2019" name="Int. J. Syst. Evol. Microbiol.">
        <title>The Global Catalogue of Microorganisms (GCM) 10K type strain sequencing project: providing services to taxonomists for standard genome sequencing and annotation.</title>
        <authorList>
            <consortium name="The Broad Institute Genomics Platform"/>
            <consortium name="The Broad Institute Genome Sequencing Center for Infectious Disease"/>
            <person name="Wu L."/>
            <person name="Ma J."/>
        </authorList>
    </citation>
    <scope>NUCLEOTIDE SEQUENCE [LARGE SCALE GENOMIC DNA]</scope>
    <source>
        <strain evidence="6">JCM 7356</strain>
    </source>
</reference>
<dbReference type="Pfam" id="PF13193">
    <property type="entry name" value="AMP-binding_C"/>
    <property type="match status" value="1"/>
</dbReference>
<keyword evidence="2" id="KW-0596">Phosphopantetheine</keyword>
<organism evidence="5 6">
    <name type="scientific">Kitasatospora cystarginea</name>
    <dbReference type="NCBI Taxonomy" id="58350"/>
    <lineage>
        <taxon>Bacteria</taxon>
        <taxon>Bacillati</taxon>
        <taxon>Actinomycetota</taxon>
        <taxon>Actinomycetes</taxon>
        <taxon>Kitasatosporales</taxon>
        <taxon>Streptomycetaceae</taxon>
        <taxon>Kitasatospora</taxon>
    </lineage>
</organism>
<gene>
    <name evidence="5" type="ORF">GCM10010430_62240</name>
</gene>
<dbReference type="InterPro" id="IPR029058">
    <property type="entry name" value="AB_hydrolase_fold"/>
</dbReference>
<evidence type="ECO:0000256" key="3">
    <source>
        <dbReference type="ARBA" id="ARBA00022553"/>
    </source>
</evidence>
<dbReference type="InterPro" id="IPR010071">
    <property type="entry name" value="AA_adenyl_dom"/>
</dbReference>
<dbReference type="InterPro" id="IPR006162">
    <property type="entry name" value="Ppantetheine_attach_site"/>
</dbReference>
<dbReference type="NCBIfam" id="TIGR01733">
    <property type="entry name" value="AA-adenyl-dom"/>
    <property type="match status" value="1"/>
</dbReference>
<evidence type="ECO:0000256" key="2">
    <source>
        <dbReference type="ARBA" id="ARBA00022450"/>
    </source>
</evidence>
<dbReference type="Pfam" id="PF00550">
    <property type="entry name" value="PP-binding"/>
    <property type="match status" value="1"/>
</dbReference>
<dbReference type="Gene3D" id="3.30.300.30">
    <property type="match status" value="1"/>
</dbReference>
<dbReference type="RefSeq" id="WP_344639873.1">
    <property type="nucleotide sequence ID" value="NZ_BAAATR010000037.1"/>
</dbReference>
<dbReference type="EMBL" id="BAAATR010000037">
    <property type="protein sequence ID" value="GAA2268475.1"/>
    <property type="molecule type" value="Genomic_DNA"/>
</dbReference>
<dbReference type="Pfam" id="PF00668">
    <property type="entry name" value="Condensation"/>
    <property type="match status" value="1"/>
</dbReference>
<dbReference type="SUPFAM" id="SSF52777">
    <property type="entry name" value="CoA-dependent acyltransferases"/>
    <property type="match status" value="2"/>
</dbReference>
<dbReference type="Gene3D" id="3.40.50.1820">
    <property type="entry name" value="alpha/beta hydrolase"/>
    <property type="match status" value="1"/>
</dbReference>
<dbReference type="SUPFAM" id="SSF56801">
    <property type="entry name" value="Acetyl-CoA synthetase-like"/>
    <property type="match status" value="1"/>
</dbReference>
<dbReference type="PROSITE" id="PS00455">
    <property type="entry name" value="AMP_BINDING"/>
    <property type="match status" value="1"/>
</dbReference>
<dbReference type="Pfam" id="PF00975">
    <property type="entry name" value="Thioesterase"/>
    <property type="match status" value="1"/>
</dbReference>
<protein>
    <recommendedName>
        <fullName evidence="4">Carrier domain-containing protein</fullName>
    </recommendedName>
</protein>
<accession>A0ABP5RPC7</accession>
<keyword evidence="6" id="KW-1185">Reference proteome</keyword>
<name>A0ABP5RPC7_9ACTN</name>
<dbReference type="SUPFAM" id="SSF47336">
    <property type="entry name" value="ACP-like"/>
    <property type="match status" value="1"/>
</dbReference>
<dbReference type="Proteomes" id="UP001500305">
    <property type="component" value="Unassembled WGS sequence"/>
</dbReference>